<name>A0A8S1J9M9_9CHLO</name>
<protein>
    <recommendedName>
        <fullName evidence="3">SEC7 domain-containing protein</fullName>
    </recommendedName>
</protein>
<feature type="domain" description="SEC7" evidence="3">
    <location>
        <begin position="535"/>
        <end position="717"/>
    </location>
</feature>
<feature type="compositionally biased region" description="Low complexity" evidence="2">
    <location>
        <begin position="245"/>
        <end position="259"/>
    </location>
</feature>
<dbReference type="FunFam" id="1.10.1000.11:FF:000002">
    <property type="entry name" value="Cytohesin 1"/>
    <property type="match status" value="1"/>
</dbReference>
<evidence type="ECO:0000313" key="5">
    <source>
        <dbReference type="Proteomes" id="UP000708148"/>
    </source>
</evidence>
<dbReference type="PROSITE" id="PS50190">
    <property type="entry name" value="SEC7"/>
    <property type="match status" value="1"/>
</dbReference>
<evidence type="ECO:0000256" key="1">
    <source>
        <dbReference type="ARBA" id="ARBA00004514"/>
    </source>
</evidence>
<organism evidence="4 5">
    <name type="scientific">Ostreobium quekettii</name>
    <dbReference type="NCBI Taxonomy" id="121088"/>
    <lineage>
        <taxon>Eukaryota</taxon>
        <taxon>Viridiplantae</taxon>
        <taxon>Chlorophyta</taxon>
        <taxon>core chlorophytes</taxon>
        <taxon>Ulvophyceae</taxon>
        <taxon>TCBD clade</taxon>
        <taxon>Bryopsidales</taxon>
        <taxon>Ostreobineae</taxon>
        <taxon>Ostreobiaceae</taxon>
        <taxon>Ostreobium</taxon>
    </lineage>
</organism>
<feature type="region of interest" description="Disordered" evidence="2">
    <location>
        <begin position="894"/>
        <end position="925"/>
    </location>
</feature>
<dbReference type="PANTHER" id="PTHR10663:SF388">
    <property type="entry name" value="GOLGI-SPECIFIC BREFELDIN A-RESISTANCE GUANINE NUCLEOTIDE EXCHANGE FACTOR 1"/>
    <property type="match status" value="1"/>
</dbReference>
<feature type="compositionally biased region" description="Basic and acidic residues" evidence="2">
    <location>
        <begin position="898"/>
        <end position="907"/>
    </location>
</feature>
<comment type="subcellular location">
    <subcellularLocation>
        <location evidence="1">Cytoplasm</location>
        <location evidence="1">Cytosol</location>
    </subcellularLocation>
</comment>
<dbReference type="InterPro" id="IPR056604">
    <property type="entry name" value="GBF1-like_TPR"/>
</dbReference>
<dbReference type="Pfam" id="PF01369">
    <property type="entry name" value="Sec7"/>
    <property type="match status" value="1"/>
</dbReference>
<dbReference type="SMART" id="SM00222">
    <property type="entry name" value="Sec7"/>
    <property type="match status" value="1"/>
</dbReference>
<feature type="region of interest" description="Disordered" evidence="2">
    <location>
        <begin position="224"/>
        <end position="259"/>
    </location>
</feature>
<gene>
    <name evidence="4" type="ORF">OSTQU699_LOCUS7593</name>
</gene>
<accession>A0A8S1J9M9</accession>
<dbReference type="InterPro" id="IPR032691">
    <property type="entry name" value="Mon2/Sec7/BIG1-like_HUS"/>
</dbReference>
<dbReference type="CDD" id="cd00171">
    <property type="entry name" value="Sec7"/>
    <property type="match status" value="1"/>
</dbReference>
<dbReference type="GO" id="GO:0012505">
    <property type="term" value="C:endomembrane system"/>
    <property type="evidence" value="ECO:0007669"/>
    <property type="project" value="UniProtKB-ARBA"/>
</dbReference>
<proteinExistence type="predicted"/>
<dbReference type="InterPro" id="IPR035999">
    <property type="entry name" value="Sec7_dom_sf"/>
</dbReference>
<dbReference type="Gene3D" id="1.10.220.20">
    <property type="match status" value="1"/>
</dbReference>
<sequence>MDYDMNDVQYSLILSNEIATVATALRQNSKWAFVASRYDDEEQLDDPLLEEFLSLRQKVMYWGNWALVDPLEYLSPFLEAIRSQEVSGPITSVALSSLMKLLTSNVISPATTNSAEAIRRIVSSVRECRFEGTGSSADEAVLLRILQVLVAAVRSDVGTLLAARDVQDIFLTMIQWCEVGEGTPGSEVSGVFTQSSRQLLGEMVGALFARLRLSRMGELGGVDACRGRPKGSPMSGSKSVNSDMSKGGRSASGHSASKSDASAASASMGAPLLMFGIEPFWEIFRYLISLASTESRGPGADDVVLFALQLIHTSIVSGGEALADHRGLQCIMRQHLFMALTRALSRGHQSIQSAVFQVVLAMYKLFGDRILLQLECFMQSSLLRLCEGKGCQSQEHQEVALEALLDFCGYPGFLHDMYLNLDCRVERSNLFEDICSLLSKTAFPVKSPLGAIHMISLEGLLAMLYSLSAQCCTDGTTAQLPPEPKAELPNYIDIWGNLLEGRSPGLEVFINEVSTSGRDQVDAGVQLIRLEKAIKRRVSVAADHFNKDFKKGFQYMQAMKLLPDKEDCTAIAHFLRVCQNLDKTMIGELLGESDDFYKQVLQEFAQSFRFQDVPFDLALRMFLDTFKVGGEAQKIDRAMENFGRVYYKTQVNGLMASSDAAFTLAFSIIMLNTDLHSSGVKKKMTMEEFVRNNRGINDNENFPREFLESLYRSISQNPIRLQDTSAGEVPIVRWLVLDQQSETERGRMLRTNDRELKGGHALDRDMFSLIWGPTVAAVSVVLDQAEDITTVQTALTGLKLAAKIASYYRVDEVIDSLVVTLCKFTMQLAPGAIKPMVNFGHNSKAQVAMETVFFVASRYGDSLRAAGWRSIMDLVVRLYRLGLLPNTFWQEANGLPEEEGRSPETESVKMTSDSGSTADDAGSEKYDTAKQVAGMRASHLRSVPRKRDRFRHRDLSSYATTSLSRLFMSGGAEKQLTREEQEAQERTVRCVEHCRIDELFLDTKFLQPEPLLELVRAVTWASGSAPRQINDEKTSVVCLELMFSVTIRNRDRINKLWPLVHDHLKSVIIPSDRPISKTLVEAGVLGLLRVCQRILVYKPEVADLLLTSLQFVRNLDSEMIREMAEKVATEVLALIKGAASFIHQGWAWSTICLLIILTAASPPAFKTALDAFIHIVKDGAHLTPVNFSDCLSTARSFVERTATHQPDRAIQVLDLMGDMVVWLPSWKSSQGERRLGYPAPPEKGLDRAQCWSDVIKALCSFSSQESAPQVRNHAAVKLHNAIIMGEQLQLDAQQWGAVLKYELIPLVQALITREKAWDVEENFQTVKLAVKTLSKTFLQFLNLLQKLPTFSAIWLEMLTVLQKSCYRHNELAESVPEDVKNMLLVMAKEGVLTQDWKDSKGKNLWEATWREAQRISYALTPKILVS</sequence>
<comment type="caution">
    <text evidence="4">The sequence shown here is derived from an EMBL/GenBank/DDBJ whole genome shotgun (WGS) entry which is preliminary data.</text>
</comment>
<dbReference type="InterPro" id="IPR023394">
    <property type="entry name" value="Sec7_C_sf"/>
</dbReference>
<dbReference type="InterPro" id="IPR016024">
    <property type="entry name" value="ARM-type_fold"/>
</dbReference>
<dbReference type="GO" id="GO:0016192">
    <property type="term" value="P:vesicle-mediated transport"/>
    <property type="evidence" value="ECO:0007669"/>
    <property type="project" value="UniProtKB-ARBA"/>
</dbReference>
<feature type="compositionally biased region" description="Polar residues" evidence="2">
    <location>
        <begin position="234"/>
        <end position="244"/>
    </location>
</feature>
<dbReference type="OrthoDB" id="430364at2759"/>
<keyword evidence="5" id="KW-1185">Reference proteome</keyword>
<dbReference type="SUPFAM" id="SSF48371">
    <property type="entry name" value="ARM repeat"/>
    <property type="match status" value="1"/>
</dbReference>
<dbReference type="GO" id="GO:0005085">
    <property type="term" value="F:guanyl-nucleotide exchange factor activity"/>
    <property type="evidence" value="ECO:0007669"/>
    <property type="project" value="InterPro"/>
</dbReference>
<dbReference type="GO" id="GO:0005829">
    <property type="term" value="C:cytosol"/>
    <property type="evidence" value="ECO:0007669"/>
    <property type="project" value="UniProtKB-SubCell"/>
</dbReference>
<dbReference type="Proteomes" id="UP000708148">
    <property type="component" value="Unassembled WGS sequence"/>
</dbReference>
<dbReference type="PANTHER" id="PTHR10663">
    <property type="entry name" value="GUANYL-NUCLEOTIDE EXCHANGE FACTOR"/>
    <property type="match status" value="1"/>
</dbReference>
<dbReference type="Pfam" id="PF23325">
    <property type="entry name" value="TPR_28"/>
    <property type="match status" value="1"/>
</dbReference>
<dbReference type="InterPro" id="IPR000904">
    <property type="entry name" value="Sec7_dom"/>
</dbReference>
<reference evidence="4" key="1">
    <citation type="submission" date="2020-12" db="EMBL/GenBank/DDBJ databases">
        <authorList>
            <person name="Iha C."/>
        </authorList>
    </citation>
    <scope>NUCLEOTIDE SEQUENCE</scope>
</reference>
<dbReference type="SUPFAM" id="SSF48425">
    <property type="entry name" value="Sec7 domain"/>
    <property type="match status" value="1"/>
</dbReference>
<dbReference type="Pfam" id="PF12783">
    <property type="entry name" value="Sec7-like_HUS"/>
    <property type="match status" value="1"/>
</dbReference>
<evidence type="ECO:0000259" key="3">
    <source>
        <dbReference type="PROSITE" id="PS50190"/>
    </source>
</evidence>
<feature type="compositionally biased region" description="Low complexity" evidence="2">
    <location>
        <begin position="911"/>
        <end position="920"/>
    </location>
</feature>
<dbReference type="Gene3D" id="1.10.1000.11">
    <property type="entry name" value="Arf Nucleotide-binding Site Opener,domain 2"/>
    <property type="match status" value="1"/>
</dbReference>
<evidence type="ECO:0000313" key="4">
    <source>
        <dbReference type="EMBL" id="CAD7702236.1"/>
    </source>
</evidence>
<evidence type="ECO:0000256" key="2">
    <source>
        <dbReference type="SAM" id="MobiDB-lite"/>
    </source>
</evidence>
<dbReference type="GO" id="GO:0032012">
    <property type="term" value="P:regulation of ARF protein signal transduction"/>
    <property type="evidence" value="ECO:0007669"/>
    <property type="project" value="InterPro"/>
</dbReference>
<dbReference type="EMBL" id="CAJHUC010001750">
    <property type="protein sequence ID" value="CAD7702236.1"/>
    <property type="molecule type" value="Genomic_DNA"/>
</dbReference>